<dbReference type="PANTHER" id="PTHR21845:SF2">
    <property type="entry name" value="MATRIX-REMODELING-ASSOCIATED PROTEIN 7"/>
    <property type="match status" value="1"/>
</dbReference>
<dbReference type="AlphaFoldDB" id="A0A8S4AX36"/>
<evidence type="ECO:0000256" key="1">
    <source>
        <dbReference type="SAM" id="MobiDB-lite"/>
    </source>
</evidence>
<feature type="signal peptide" evidence="2">
    <location>
        <begin position="1"/>
        <end position="20"/>
    </location>
</feature>
<feature type="chain" id="PRO_5035737683" evidence="2">
    <location>
        <begin position="21"/>
        <end position="276"/>
    </location>
</feature>
<evidence type="ECO:0000313" key="4">
    <source>
        <dbReference type="EMBL" id="CAG5904268.1"/>
    </source>
</evidence>
<evidence type="ECO:0000256" key="2">
    <source>
        <dbReference type="SAM" id="SignalP"/>
    </source>
</evidence>
<dbReference type="EMBL" id="CAJRST010010001">
    <property type="protein sequence ID" value="CAG5904268.1"/>
    <property type="molecule type" value="Genomic_DNA"/>
</dbReference>
<evidence type="ECO:0000259" key="3">
    <source>
        <dbReference type="Pfam" id="PF25473"/>
    </source>
</evidence>
<name>A0A8S4AX36_9TELE</name>
<dbReference type="InterPro" id="IPR026622">
    <property type="entry name" value="Mxra7"/>
</dbReference>
<sequence>MDATFLLSALIFTLLAVVVATSLLKGSSPSAELANARSYFRLRVNPAAGGGGSEPAKLNGHVPERKKRKKKQEEVDDWTDVSGSAHDHWDVVKSVQSPPPFREIQSVENDGLRPPDPIIVRQEEEYSHLHTEEAARAERSSTSSLPVPNSGAVRTSLDVDASSEASSERSRRSLIGLSDTELLKCAFSYPQKEGATDNPGIKEKTESDENDSLKYVPGKARSHHMEVMMSKEELEEEQRVQREQLAAIFQLLKDNKETFGEMSEGDLEDQLRLYSI</sequence>
<feature type="region of interest" description="Disordered" evidence="1">
    <location>
        <begin position="190"/>
        <end position="223"/>
    </location>
</feature>
<protein>
    <submittedName>
        <fullName evidence="4">(Atlantic silverside) hypothetical protein</fullName>
    </submittedName>
</protein>
<feature type="compositionally biased region" description="Basic and acidic residues" evidence="1">
    <location>
        <begin position="121"/>
        <end position="139"/>
    </location>
</feature>
<accession>A0A8S4AX36</accession>
<reference evidence="4" key="1">
    <citation type="submission" date="2021-05" db="EMBL/GenBank/DDBJ databases">
        <authorList>
            <person name="Tigano A."/>
        </authorList>
    </citation>
    <scope>NUCLEOTIDE SEQUENCE</scope>
</reference>
<dbReference type="InterPro" id="IPR057534">
    <property type="entry name" value="MXRA7_helical"/>
</dbReference>
<feature type="region of interest" description="Disordered" evidence="1">
    <location>
        <begin position="48"/>
        <end position="172"/>
    </location>
</feature>
<dbReference type="PANTHER" id="PTHR21845">
    <property type="entry name" value="TRANSMEMBRANE ANCHOR PROTEIN 1"/>
    <property type="match status" value="1"/>
</dbReference>
<keyword evidence="2" id="KW-0732">Signal</keyword>
<feature type="domain" description="Matrix-remodeling-associated protein 7 helical" evidence="3">
    <location>
        <begin position="214"/>
        <end position="275"/>
    </location>
</feature>
<comment type="caution">
    <text evidence="4">The sequence shown here is derived from an EMBL/GenBank/DDBJ whole genome shotgun (WGS) entry which is preliminary data.</text>
</comment>
<organism evidence="4 5">
    <name type="scientific">Menidia menidia</name>
    <name type="common">Atlantic silverside</name>
    <dbReference type="NCBI Taxonomy" id="238744"/>
    <lineage>
        <taxon>Eukaryota</taxon>
        <taxon>Metazoa</taxon>
        <taxon>Chordata</taxon>
        <taxon>Craniata</taxon>
        <taxon>Vertebrata</taxon>
        <taxon>Euteleostomi</taxon>
        <taxon>Actinopterygii</taxon>
        <taxon>Neopterygii</taxon>
        <taxon>Teleostei</taxon>
        <taxon>Neoteleostei</taxon>
        <taxon>Acanthomorphata</taxon>
        <taxon>Ovalentaria</taxon>
        <taxon>Atherinomorphae</taxon>
        <taxon>Atheriniformes</taxon>
        <taxon>Atherinopsidae</taxon>
        <taxon>Menidiinae</taxon>
        <taxon>Menidia</taxon>
    </lineage>
</organism>
<dbReference type="OrthoDB" id="5983600at2759"/>
<proteinExistence type="predicted"/>
<gene>
    <name evidence="4" type="ORF">MMEN_LOCUS9380</name>
</gene>
<dbReference type="Pfam" id="PF25473">
    <property type="entry name" value="MXRA7_helical"/>
    <property type="match status" value="1"/>
</dbReference>
<keyword evidence="5" id="KW-1185">Reference proteome</keyword>
<dbReference type="Proteomes" id="UP000677803">
    <property type="component" value="Unassembled WGS sequence"/>
</dbReference>
<evidence type="ECO:0000313" key="5">
    <source>
        <dbReference type="Proteomes" id="UP000677803"/>
    </source>
</evidence>